<evidence type="ECO:0000256" key="6">
    <source>
        <dbReference type="ARBA" id="ARBA00022643"/>
    </source>
</evidence>
<dbReference type="GO" id="GO:0009073">
    <property type="term" value="P:aromatic amino acid family biosynthetic process"/>
    <property type="evidence" value="ECO:0007669"/>
    <property type="project" value="UniProtKB-KW"/>
</dbReference>
<keyword evidence="6" id="KW-0288">FMN</keyword>
<evidence type="ECO:0000256" key="8">
    <source>
        <dbReference type="ARBA" id="ARBA00022857"/>
    </source>
</evidence>
<name>A0A6N7VEA7_9FIRM</name>
<dbReference type="Gene3D" id="3.60.150.10">
    <property type="entry name" value="Chorismate synthase AroC"/>
    <property type="match status" value="1"/>
</dbReference>
<dbReference type="GO" id="GO:0010181">
    <property type="term" value="F:FMN binding"/>
    <property type="evidence" value="ECO:0007669"/>
    <property type="project" value="TreeGrafter"/>
</dbReference>
<dbReference type="EMBL" id="VULQ01000005">
    <property type="protein sequence ID" value="MSS77788.1"/>
    <property type="molecule type" value="Genomic_DNA"/>
</dbReference>
<gene>
    <name evidence="12" type="primary">aroC</name>
    <name evidence="12" type="ORF">FYJ26_05070</name>
</gene>
<dbReference type="Proteomes" id="UP000441925">
    <property type="component" value="Unassembled WGS sequence"/>
</dbReference>
<evidence type="ECO:0000256" key="2">
    <source>
        <dbReference type="ARBA" id="ARBA00008014"/>
    </source>
</evidence>
<evidence type="ECO:0000256" key="5">
    <source>
        <dbReference type="ARBA" id="ARBA00022630"/>
    </source>
</evidence>
<evidence type="ECO:0000256" key="9">
    <source>
        <dbReference type="ARBA" id="ARBA00023141"/>
    </source>
</evidence>
<dbReference type="GO" id="GO:0004107">
    <property type="term" value="F:chorismate synthase activity"/>
    <property type="evidence" value="ECO:0007669"/>
    <property type="project" value="UniProtKB-UniRule"/>
</dbReference>
<sequence length="359" mass="39566">MTQSFGKNLKTTIFGSSHQSFIGVVMDDIKPGFEIDYEKLCTFMQRRAPGKSKYTTKRKEVDKPEFLSGVIDNKIVSKTIVGIIRNGDYLSKDYKNLIDVPRPSHADYTSLIKYGKDLDMNGSGPFSGRITAPLCLAGGIAKQIIEKKGIKIHARLKNIGGIEDRKISLLNPPMDELDKIKNKEIAVLDEKKEKEIRVLLEDVRGNLDSVGGICQVFATGVPKGLGDPNYDSFESRIAYLSYGVPAVRAVSFGDGLDSFKMRGSEHNDQFEIIDGKVRTKTNHAGGVVGGITNGEAVVFDLIFKPTASISLPQKSFSLKEKKEKELVIKGRHDPCLALRTPPIAESIMALTILDFLNDL</sequence>
<dbReference type="InterPro" id="IPR035904">
    <property type="entry name" value="Chorismate_synth_AroC_sf"/>
</dbReference>
<evidence type="ECO:0000256" key="1">
    <source>
        <dbReference type="ARBA" id="ARBA00005044"/>
    </source>
</evidence>
<dbReference type="SUPFAM" id="SSF103263">
    <property type="entry name" value="Chorismate synthase, AroC"/>
    <property type="match status" value="1"/>
</dbReference>
<dbReference type="CDD" id="cd07304">
    <property type="entry name" value="Chorismate_synthase"/>
    <property type="match status" value="1"/>
</dbReference>
<dbReference type="PIRSF" id="PIRSF001456">
    <property type="entry name" value="Chorismate_synth"/>
    <property type="match status" value="1"/>
</dbReference>
<accession>A0A6N7VEA7</accession>
<organism evidence="12 13">
    <name type="scientific">Anaerococcus porci</name>
    <dbReference type="NCBI Taxonomy" id="2652269"/>
    <lineage>
        <taxon>Bacteria</taxon>
        <taxon>Bacillati</taxon>
        <taxon>Bacillota</taxon>
        <taxon>Tissierellia</taxon>
        <taxon>Tissierellales</taxon>
        <taxon>Peptoniphilaceae</taxon>
        <taxon>Anaerococcus</taxon>
    </lineage>
</organism>
<dbReference type="EC" id="4.2.3.5" evidence="3 11"/>
<dbReference type="NCBIfam" id="NF003793">
    <property type="entry name" value="PRK05382.1"/>
    <property type="match status" value="1"/>
</dbReference>
<reference evidence="12 13" key="1">
    <citation type="submission" date="2019-08" db="EMBL/GenBank/DDBJ databases">
        <title>In-depth cultivation of the pig gut microbiome towards novel bacterial diversity and tailored functional studies.</title>
        <authorList>
            <person name="Wylensek D."/>
            <person name="Hitch T.C.A."/>
            <person name="Clavel T."/>
        </authorList>
    </citation>
    <scope>NUCLEOTIDE SEQUENCE [LARGE SCALE GENOMIC DNA]</scope>
    <source>
        <strain evidence="12 13">WCA-380-WT-2B</strain>
    </source>
</reference>
<dbReference type="Pfam" id="PF01264">
    <property type="entry name" value="Chorismate_synt"/>
    <property type="match status" value="1"/>
</dbReference>
<comment type="pathway">
    <text evidence="1">Metabolic intermediate biosynthesis; chorismate biosynthesis; chorismate from D-erythrose 4-phosphate and phosphoenolpyruvate: step 7/7.</text>
</comment>
<keyword evidence="5" id="KW-0285">Flavoprotein</keyword>
<evidence type="ECO:0000256" key="3">
    <source>
        <dbReference type="ARBA" id="ARBA00013036"/>
    </source>
</evidence>
<dbReference type="NCBIfam" id="TIGR00033">
    <property type="entry name" value="aroC"/>
    <property type="match status" value="1"/>
</dbReference>
<keyword evidence="8" id="KW-0521">NADP</keyword>
<comment type="caution">
    <text evidence="12">The sequence shown here is derived from an EMBL/GenBank/DDBJ whole genome shotgun (WGS) entry which is preliminary data.</text>
</comment>
<keyword evidence="13" id="KW-1185">Reference proteome</keyword>
<dbReference type="AlphaFoldDB" id="A0A6N7VEA7"/>
<dbReference type="InterPro" id="IPR000453">
    <property type="entry name" value="Chorismate_synth"/>
</dbReference>
<dbReference type="PANTHER" id="PTHR21085:SF0">
    <property type="entry name" value="CHORISMATE SYNTHASE"/>
    <property type="match status" value="1"/>
</dbReference>
<evidence type="ECO:0000256" key="10">
    <source>
        <dbReference type="ARBA" id="ARBA00023239"/>
    </source>
</evidence>
<dbReference type="PANTHER" id="PTHR21085">
    <property type="entry name" value="CHORISMATE SYNTHASE"/>
    <property type="match status" value="1"/>
</dbReference>
<evidence type="ECO:0000313" key="13">
    <source>
        <dbReference type="Proteomes" id="UP000441925"/>
    </source>
</evidence>
<dbReference type="GO" id="GO:0009423">
    <property type="term" value="P:chorismate biosynthetic process"/>
    <property type="evidence" value="ECO:0007669"/>
    <property type="project" value="UniProtKB-UniRule"/>
</dbReference>
<keyword evidence="7" id="KW-0274">FAD</keyword>
<proteinExistence type="inferred from homology"/>
<keyword evidence="10 12" id="KW-0456">Lyase</keyword>
<evidence type="ECO:0000313" key="12">
    <source>
        <dbReference type="EMBL" id="MSS77788.1"/>
    </source>
</evidence>
<evidence type="ECO:0000256" key="4">
    <source>
        <dbReference type="ARBA" id="ARBA00022605"/>
    </source>
</evidence>
<dbReference type="GO" id="GO:0005829">
    <property type="term" value="C:cytosol"/>
    <property type="evidence" value="ECO:0007669"/>
    <property type="project" value="TreeGrafter"/>
</dbReference>
<evidence type="ECO:0000256" key="7">
    <source>
        <dbReference type="ARBA" id="ARBA00022827"/>
    </source>
</evidence>
<dbReference type="RefSeq" id="WP_154540285.1">
    <property type="nucleotide sequence ID" value="NZ_VULQ01000005.1"/>
</dbReference>
<evidence type="ECO:0000256" key="11">
    <source>
        <dbReference type="NCBIfam" id="TIGR00033"/>
    </source>
</evidence>
<keyword evidence="4" id="KW-0028">Amino-acid biosynthesis</keyword>
<protein>
    <recommendedName>
        <fullName evidence="3 11">Chorismate synthase</fullName>
        <ecNumber evidence="3 11">4.2.3.5</ecNumber>
    </recommendedName>
</protein>
<keyword evidence="9" id="KW-0057">Aromatic amino acid biosynthesis</keyword>
<dbReference type="GO" id="GO:0008652">
    <property type="term" value="P:amino acid biosynthetic process"/>
    <property type="evidence" value="ECO:0007669"/>
    <property type="project" value="UniProtKB-KW"/>
</dbReference>
<comment type="similarity">
    <text evidence="2">Belongs to the chorismate synthase family.</text>
</comment>